<keyword evidence="7" id="KW-1185">Reference proteome</keyword>
<dbReference type="RefSeq" id="XP_012200590.1">
    <property type="nucleotide sequence ID" value="XM_012345200.1"/>
</dbReference>
<dbReference type="VEuPathDB" id="FungiDB:SPRG_06382"/>
<dbReference type="Gene3D" id="3.30.40.10">
    <property type="entry name" value="Zinc/RING finger domain, C3HC4 (zinc finger)"/>
    <property type="match status" value="1"/>
</dbReference>
<dbReference type="Proteomes" id="UP000030745">
    <property type="component" value="Unassembled WGS sequence"/>
</dbReference>
<evidence type="ECO:0000313" key="7">
    <source>
        <dbReference type="Proteomes" id="UP000030745"/>
    </source>
</evidence>
<evidence type="ECO:0000256" key="4">
    <source>
        <dbReference type="PROSITE-ProRule" id="PRU00091"/>
    </source>
</evidence>
<evidence type="ECO:0000259" key="5">
    <source>
        <dbReference type="PROSITE" id="PS50178"/>
    </source>
</evidence>
<proteinExistence type="predicted"/>
<dbReference type="SMART" id="SM00064">
    <property type="entry name" value="FYVE"/>
    <property type="match status" value="1"/>
</dbReference>
<keyword evidence="1" id="KW-0479">Metal-binding</keyword>
<dbReference type="InterPro" id="IPR013083">
    <property type="entry name" value="Znf_RING/FYVE/PHD"/>
</dbReference>
<evidence type="ECO:0000256" key="1">
    <source>
        <dbReference type="ARBA" id="ARBA00022723"/>
    </source>
</evidence>
<accession>A0A067CCM5</accession>
<keyword evidence="2 4" id="KW-0863">Zinc-finger</keyword>
<dbReference type="PROSITE" id="PS50178">
    <property type="entry name" value="ZF_FYVE"/>
    <property type="match status" value="1"/>
</dbReference>
<dbReference type="KEGG" id="spar:SPRG_06382"/>
<dbReference type="SUPFAM" id="SSF57903">
    <property type="entry name" value="FYVE/PHD zinc finger"/>
    <property type="match status" value="1"/>
</dbReference>
<keyword evidence="3" id="KW-0862">Zinc</keyword>
<dbReference type="OrthoDB" id="69116at2759"/>
<evidence type="ECO:0000256" key="3">
    <source>
        <dbReference type="ARBA" id="ARBA00022833"/>
    </source>
</evidence>
<evidence type="ECO:0000313" key="6">
    <source>
        <dbReference type="EMBL" id="KDO28524.1"/>
    </source>
</evidence>
<dbReference type="Gene3D" id="3.30.530.20">
    <property type="match status" value="1"/>
</dbReference>
<dbReference type="InterPro" id="IPR017455">
    <property type="entry name" value="Znf_FYVE-rel"/>
</dbReference>
<dbReference type="AlphaFoldDB" id="A0A067CCM5"/>
<dbReference type="SUPFAM" id="SSF55961">
    <property type="entry name" value="Bet v1-like"/>
    <property type="match status" value="1"/>
</dbReference>
<dbReference type="InterPro" id="IPR000306">
    <property type="entry name" value="Znf_FYVE"/>
</dbReference>
<reference evidence="6 7" key="1">
    <citation type="journal article" date="2013" name="PLoS Genet.">
        <title>Distinctive expansion of potential virulence genes in the genome of the oomycete fish pathogen Saprolegnia parasitica.</title>
        <authorList>
            <person name="Jiang R.H."/>
            <person name="de Bruijn I."/>
            <person name="Haas B.J."/>
            <person name="Belmonte R."/>
            <person name="Lobach L."/>
            <person name="Christie J."/>
            <person name="van den Ackerveken G."/>
            <person name="Bottin A."/>
            <person name="Bulone V."/>
            <person name="Diaz-Moreno S.M."/>
            <person name="Dumas B."/>
            <person name="Fan L."/>
            <person name="Gaulin E."/>
            <person name="Govers F."/>
            <person name="Grenville-Briggs L.J."/>
            <person name="Horner N.R."/>
            <person name="Levin J.Z."/>
            <person name="Mammella M."/>
            <person name="Meijer H.J."/>
            <person name="Morris P."/>
            <person name="Nusbaum C."/>
            <person name="Oome S."/>
            <person name="Phillips A.J."/>
            <person name="van Rooyen D."/>
            <person name="Rzeszutek E."/>
            <person name="Saraiva M."/>
            <person name="Secombes C.J."/>
            <person name="Seidl M.F."/>
            <person name="Snel B."/>
            <person name="Stassen J.H."/>
            <person name="Sykes S."/>
            <person name="Tripathy S."/>
            <person name="van den Berg H."/>
            <person name="Vega-Arreguin J.C."/>
            <person name="Wawra S."/>
            <person name="Young S.K."/>
            <person name="Zeng Q."/>
            <person name="Dieguez-Uribeondo J."/>
            <person name="Russ C."/>
            <person name="Tyler B.M."/>
            <person name="van West P."/>
        </authorList>
    </citation>
    <scope>NUCLEOTIDE SEQUENCE [LARGE SCALE GENOMIC DNA]</scope>
    <source>
        <strain evidence="6 7">CBS 223.65</strain>
    </source>
</reference>
<dbReference type="GO" id="GO:0008270">
    <property type="term" value="F:zinc ion binding"/>
    <property type="evidence" value="ECO:0007669"/>
    <property type="project" value="UniProtKB-KW"/>
</dbReference>
<dbReference type="InterPro" id="IPR052727">
    <property type="entry name" value="Rab4/Rab5_effector"/>
</dbReference>
<dbReference type="CDD" id="cd00065">
    <property type="entry name" value="FYVE_like_SF"/>
    <property type="match status" value="1"/>
</dbReference>
<dbReference type="PANTHER" id="PTHR13510">
    <property type="entry name" value="FYVE-FINGER-CONTAINING RAB5 EFFECTOR PROTEIN RABENOSYN-5-RELATED"/>
    <property type="match status" value="1"/>
</dbReference>
<dbReference type="InterPro" id="IPR023393">
    <property type="entry name" value="START-like_dom_sf"/>
</dbReference>
<dbReference type="EMBL" id="KK583210">
    <property type="protein sequence ID" value="KDO28524.1"/>
    <property type="molecule type" value="Genomic_DNA"/>
</dbReference>
<name>A0A067CCM5_SAPPC</name>
<dbReference type="GeneID" id="24128731"/>
<organism evidence="6 7">
    <name type="scientific">Saprolegnia parasitica (strain CBS 223.65)</name>
    <dbReference type="NCBI Taxonomy" id="695850"/>
    <lineage>
        <taxon>Eukaryota</taxon>
        <taxon>Sar</taxon>
        <taxon>Stramenopiles</taxon>
        <taxon>Oomycota</taxon>
        <taxon>Saprolegniomycetes</taxon>
        <taxon>Saprolegniales</taxon>
        <taxon>Saprolegniaceae</taxon>
        <taxon>Saprolegnia</taxon>
    </lineage>
</organism>
<dbReference type="Pfam" id="PF01363">
    <property type="entry name" value="FYVE"/>
    <property type="match status" value="1"/>
</dbReference>
<evidence type="ECO:0000256" key="2">
    <source>
        <dbReference type="ARBA" id="ARBA00022771"/>
    </source>
</evidence>
<dbReference type="OMA" id="FAGEPTH"/>
<feature type="domain" description="FYVE-type" evidence="5">
    <location>
        <begin position="274"/>
        <end position="333"/>
    </location>
</feature>
<dbReference type="PANTHER" id="PTHR13510:SF44">
    <property type="entry name" value="RABENOSYN-5"/>
    <property type="match status" value="1"/>
</dbReference>
<protein>
    <recommendedName>
        <fullName evidence="5">FYVE-type domain-containing protein</fullName>
    </recommendedName>
</protein>
<dbReference type="InterPro" id="IPR011011">
    <property type="entry name" value="Znf_FYVE_PHD"/>
</dbReference>
<sequence>MPKKAHYPVPTGFFRCPALPETETTHYIELGDKVLRKFLKKALLPDASVHWRPNGEADGVELFAGEPTHPTAHTKGVIQYRAKARIHASLDEVAALHAFESRKHCYEYTQLYNHDILDILTLYNCLPRSDDRPLKQVYVKWTAMQSPVPFIHDRDFCFVEVAQDAFSLTSGLKGWAFCQHSIALPWCPPLHDTQLRLVRGSIYHTGCVFLETSTPGILDVIYQLATDLKGSIPSYARKLALRRRARKITVINDFVHARRLMHVPMKSRDELISTNDRRLCFLCDKAFFGLAKRHNCHGCGEVVCARCSRSWRLSHGNVSTKVRICAKCSADVRSGAIASSSRRLSRSASSVSGSGEPHESDDVVDPILLLTQYGEPTRVESKTSVDLGYLELYDRQKQSPGDAKARLRLEPPAAMLEEKGSDSAEFEDFLNLMAKINVKQQKSARLARYSARGPAAP</sequence>
<dbReference type="STRING" id="695850.A0A067CCM5"/>
<gene>
    <name evidence="6" type="ORF">SPRG_06382</name>
</gene>